<gene>
    <name evidence="12" type="ORF">CAUJ_LOCUS5356</name>
</gene>
<comment type="caution">
    <text evidence="12">The sequence shown here is derived from an EMBL/GenBank/DDBJ whole genome shotgun (WGS) entry which is preliminary data.</text>
</comment>
<evidence type="ECO:0000256" key="6">
    <source>
        <dbReference type="ARBA" id="ARBA00023136"/>
    </source>
</evidence>
<dbReference type="PANTHER" id="PTHR24229:SF40">
    <property type="entry name" value="ALLATOSTATIN C RECEPTOR 1-RELATED"/>
    <property type="match status" value="1"/>
</dbReference>
<dbReference type="Proteomes" id="UP000835052">
    <property type="component" value="Unassembled WGS sequence"/>
</dbReference>
<dbReference type="SUPFAM" id="SSF81321">
    <property type="entry name" value="Family A G protein-coupled receptor-like"/>
    <property type="match status" value="1"/>
</dbReference>
<feature type="transmembrane region" description="Helical" evidence="10">
    <location>
        <begin position="207"/>
        <end position="228"/>
    </location>
</feature>
<evidence type="ECO:0000313" key="13">
    <source>
        <dbReference type="Proteomes" id="UP000835052"/>
    </source>
</evidence>
<keyword evidence="8" id="KW-0807">Transducer</keyword>
<reference evidence="12" key="1">
    <citation type="submission" date="2020-10" db="EMBL/GenBank/DDBJ databases">
        <authorList>
            <person name="Kikuchi T."/>
        </authorList>
    </citation>
    <scope>NUCLEOTIDE SEQUENCE</scope>
    <source>
        <strain evidence="12">NKZ352</strain>
    </source>
</reference>
<dbReference type="GO" id="GO:0004930">
    <property type="term" value="F:G protein-coupled receptor activity"/>
    <property type="evidence" value="ECO:0007669"/>
    <property type="project" value="UniProtKB-KW"/>
</dbReference>
<protein>
    <recommendedName>
        <fullName evidence="11">G-protein coupled receptors family 1 profile domain-containing protein</fullName>
    </recommendedName>
</protein>
<feature type="transmembrane region" description="Helical" evidence="10">
    <location>
        <begin position="296"/>
        <end position="318"/>
    </location>
</feature>
<evidence type="ECO:0000256" key="4">
    <source>
        <dbReference type="ARBA" id="ARBA00022989"/>
    </source>
</evidence>
<dbReference type="GO" id="GO:0043005">
    <property type="term" value="C:neuron projection"/>
    <property type="evidence" value="ECO:0007669"/>
    <property type="project" value="TreeGrafter"/>
</dbReference>
<dbReference type="Pfam" id="PF00001">
    <property type="entry name" value="7tm_1"/>
    <property type="match status" value="1"/>
</dbReference>
<evidence type="ECO:0000256" key="3">
    <source>
        <dbReference type="ARBA" id="ARBA00022692"/>
    </source>
</evidence>
<dbReference type="EMBL" id="CAJGYM010000010">
    <property type="protein sequence ID" value="CAD6189437.1"/>
    <property type="molecule type" value="Genomic_DNA"/>
</dbReference>
<feature type="domain" description="G-protein coupled receptors family 1 profile" evidence="11">
    <location>
        <begin position="38"/>
        <end position="315"/>
    </location>
</feature>
<keyword evidence="6 10" id="KW-0472">Membrane</keyword>
<dbReference type="PANTHER" id="PTHR24229">
    <property type="entry name" value="NEUROPEPTIDES RECEPTOR"/>
    <property type="match status" value="1"/>
</dbReference>
<dbReference type="GO" id="GO:0042277">
    <property type="term" value="F:peptide binding"/>
    <property type="evidence" value="ECO:0007669"/>
    <property type="project" value="TreeGrafter"/>
</dbReference>
<organism evidence="12 13">
    <name type="scientific">Caenorhabditis auriculariae</name>
    <dbReference type="NCBI Taxonomy" id="2777116"/>
    <lineage>
        <taxon>Eukaryota</taxon>
        <taxon>Metazoa</taxon>
        <taxon>Ecdysozoa</taxon>
        <taxon>Nematoda</taxon>
        <taxon>Chromadorea</taxon>
        <taxon>Rhabditida</taxon>
        <taxon>Rhabditina</taxon>
        <taxon>Rhabditomorpha</taxon>
        <taxon>Rhabditoidea</taxon>
        <taxon>Rhabditidae</taxon>
        <taxon>Peloderinae</taxon>
        <taxon>Caenorhabditis</taxon>
    </lineage>
</organism>
<evidence type="ECO:0000256" key="5">
    <source>
        <dbReference type="ARBA" id="ARBA00023040"/>
    </source>
</evidence>
<feature type="transmembrane region" description="Helical" evidence="10">
    <location>
        <begin position="255"/>
        <end position="276"/>
    </location>
</feature>
<evidence type="ECO:0000256" key="8">
    <source>
        <dbReference type="ARBA" id="ARBA00023224"/>
    </source>
</evidence>
<feature type="transmembrane region" description="Helical" evidence="10">
    <location>
        <begin position="60"/>
        <end position="80"/>
    </location>
</feature>
<evidence type="ECO:0000256" key="9">
    <source>
        <dbReference type="SAM" id="MobiDB-lite"/>
    </source>
</evidence>
<dbReference type="PRINTS" id="PR00237">
    <property type="entry name" value="GPCRRHODOPSN"/>
</dbReference>
<dbReference type="InterPro" id="IPR017452">
    <property type="entry name" value="GPCR_Rhodpsn_7TM"/>
</dbReference>
<name>A0A8S1H252_9PELO</name>
<keyword evidence="5" id="KW-0297">G-protein coupled receptor</keyword>
<evidence type="ECO:0000313" key="12">
    <source>
        <dbReference type="EMBL" id="CAD6189437.1"/>
    </source>
</evidence>
<dbReference type="GO" id="GO:0005886">
    <property type="term" value="C:plasma membrane"/>
    <property type="evidence" value="ECO:0007669"/>
    <property type="project" value="UniProtKB-SubCell"/>
</dbReference>
<dbReference type="PROSITE" id="PS50262">
    <property type="entry name" value="G_PROTEIN_RECEP_F1_2"/>
    <property type="match status" value="1"/>
</dbReference>
<evidence type="ECO:0000256" key="7">
    <source>
        <dbReference type="ARBA" id="ARBA00023170"/>
    </source>
</evidence>
<feature type="transmembrane region" description="Helical" evidence="10">
    <location>
        <begin position="26"/>
        <end position="48"/>
    </location>
</feature>
<evidence type="ECO:0000256" key="2">
    <source>
        <dbReference type="ARBA" id="ARBA00022475"/>
    </source>
</evidence>
<feature type="transmembrane region" description="Helical" evidence="10">
    <location>
        <begin position="130"/>
        <end position="152"/>
    </location>
</feature>
<keyword evidence="4 10" id="KW-1133">Transmembrane helix</keyword>
<feature type="compositionally biased region" description="Polar residues" evidence="9">
    <location>
        <begin position="342"/>
        <end position="368"/>
    </location>
</feature>
<keyword evidence="3 10" id="KW-0812">Transmembrane</keyword>
<sequence length="368" mass="41564">MNVTEATDNFPTDYIPITPIRLAANAVWSITAALGIPANVFVLASIVYFRDMRTISNVYIFNLALADLLFLSGIPIVIIQHGDWDFGATICKLYVSQFASPVFIAILSFDRFMAVCRPLASTAWRSTHAAFAFSLLAWAMVILEMTPLLLFAKVVKISNGGTSSIRKCMLFVGSEKDIEYSDDSNEAEVSAKQNVVEDTMLLSKRFFTAYIFTFSYLLPLLAVWYFYVKIITRMCRRRQQMYIKRTITKKKTTKVTIMGLAIVTSYTLCWLPFWLVQWSIETNASWKSNQFLLVCVSYFAFSLQYVNSAANPFLYVFLSDSFKRNVSKLLQNRGVGVKNMQKRPSATASDTTKMLSVQTPNSGACQSF</sequence>
<evidence type="ECO:0000259" key="11">
    <source>
        <dbReference type="PROSITE" id="PS50262"/>
    </source>
</evidence>
<dbReference type="InterPro" id="IPR000276">
    <property type="entry name" value="GPCR_Rhodpsn"/>
</dbReference>
<dbReference type="OrthoDB" id="6076970at2759"/>
<proteinExistence type="predicted"/>
<keyword evidence="2" id="KW-1003">Cell membrane</keyword>
<keyword evidence="13" id="KW-1185">Reference proteome</keyword>
<feature type="transmembrane region" description="Helical" evidence="10">
    <location>
        <begin position="86"/>
        <end position="109"/>
    </location>
</feature>
<evidence type="ECO:0000256" key="10">
    <source>
        <dbReference type="SAM" id="Phobius"/>
    </source>
</evidence>
<dbReference type="AlphaFoldDB" id="A0A8S1H252"/>
<keyword evidence="7" id="KW-0675">Receptor</keyword>
<evidence type="ECO:0000256" key="1">
    <source>
        <dbReference type="ARBA" id="ARBA00004651"/>
    </source>
</evidence>
<accession>A0A8S1H252</accession>
<comment type="subcellular location">
    <subcellularLocation>
        <location evidence="1">Cell membrane</location>
        <topology evidence="1">Multi-pass membrane protein</topology>
    </subcellularLocation>
</comment>
<dbReference type="Gene3D" id="1.20.1070.10">
    <property type="entry name" value="Rhodopsin 7-helix transmembrane proteins"/>
    <property type="match status" value="1"/>
</dbReference>
<feature type="region of interest" description="Disordered" evidence="9">
    <location>
        <begin position="340"/>
        <end position="368"/>
    </location>
</feature>